<evidence type="ECO:0000313" key="2">
    <source>
        <dbReference type="EnsemblPlants" id="OMERI08G06800.1"/>
    </source>
</evidence>
<dbReference type="AlphaFoldDB" id="A0A0E0EJE6"/>
<evidence type="ECO:0000313" key="3">
    <source>
        <dbReference type="Proteomes" id="UP000008021"/>
    </source>
</evidence>
<reference evidence="2" key="1">
    <citation type="submission" date="2015-04" db="UniProtKB">
        <authorList>
            <consortium name="EnsemblPlants"/>
        </authorList>
    </citation>
    <scope>IDENTIFICATION</scope>
</reference>
<dbReference type="Gramene" id="OMERI08G06800.1">
    <property type="protein sequence ID" value="OMERI08G06800.1"/>
    <property type="gene ID" value="OMERI08G06800"/>
</dbReference>
<keyword evidence="3" id="KW-1185">Reference proteome</keyword>
<sequence>MAAAARHVASYMGRFAPRCGYAGDTTCTTAAWTRPQLPHAPSGPLVILRRGIAMIPGDHSPGPADLSPPIALTLKLQDLESEEAVWTLYQRWCSFHDLERDRDDMVRRFVYFKDRAHKIIEFNKSGKSYTWGLNIFGDMTPQEQSELERPPLHRRI</sequence>
<proteinExistence type="predicted"/>
<dbReference type="Gene3D" id="1.10.287.2250">
    <property type="match status" value="1"/>
</dbReference>
<dbReference type="Pfam" id="PF08246">
    <property type="entry name" value="Inhibitor_I29"/>
    <property type="match status" value="1"/>
</dbReference>
<accession>A0A0E0EJE6</accession>
<dbReference type="SUPFAM" id="SSF54001">
    <property type="entry name" value="Cysteine proteinases"/>
    <property type="match status" value="1"/>
</dbReference>
<protein>
    <recommendedName>
        <fullName evidence="1">Cathepsin propeptide inhibitor domain-containing protein</fullName>
    </recommendedName>
</protein>
<dbReference type="EnsemblPlants" id="OMERI08G06800.1">
    <property type="protein sequence ID" value="OMERI08G06800.1"/>
    <property type="gene ID" value="OMERI08G06800"/>
</dbReference>
<dbReference type="HOGENOM" id="CLU_103940_0_0_1"/>
<organism evidence="2">
    <name type="scientific">Oryza meridionalis</name>
    <dbReference type="NCBI Taxonomy" id="40149"/>
    <lineage>
        <taxon>Eukaryota</taxon>
        <taxon>Viridiplantae</taxon>
        <taxon>Streptophyta</taxon>
        <taxon>Embryophyta</taxon>
        <taxon>Tracheophyta</taxon>
        <taxon>Spermatophyta</taxon>
        <taxon>Magnoliopsida</taxon>
        <taxon>Liliopsida</taxon>
        <taxon>Poales</taxon>
        <taxon>Poaceae</taxon>
        <taxon>BOP clade</taxon>
        <taxon>Oryzoideae</taxon>
        <taxon>Oryzeae</taxon>
        <taxon>Oryzinae</taxon>
        <taxon>Oryza</taxon>
    </lineage>
</organism>
<name>A0A0E0EJE6_9ORYZ</name>
<feature type="domain" description="Cathepsin propeptide inhibitor" evidence="1">
    <location>
        <begin position="89"/>
        <end position="144"/>
    </location>
</feature>
<dbReference type="Proteomes" id="UP000008021">
    <property type="component" value="Chromosome 8"/>
</dbReference>
<dbReference type="InterPro" id="IPR038765">
    <property type="entry name" value="Papain-like_cys_pep_sf"/>
</dbReference>
<evidence type="ECO:0000259" key="1">
    <source>
        <dbReference type="SMART" id="SM00848"/>
    </source>
</evidence>
<reference evidence="2" key="2">
    <citation type="submission" date="2018-05" db="EMBL/GenBank/DDBJ databases">
        <title>OmerRS3 (Oryza meridionalis Reference Sequence Version 3).</title>
        <authorList>
            <person name="Zhang J."/>
            <person name="Kudrna D."/>
            <person name="Lee S."/>
            <person name="Talag J."/>
            <person name="Welchert J."/>
            <person name="Wing R.A."/>
        </authorList>
    </citation>
    <scope>NUCLEOTIDE SEQUENCE [LARGE SCALE GENOMIC DNA]</scope>
    <source>
        <strain evidence="2">cv. OR44</strain>
    </source>
</reference>
<dbReference type="InterPro" id="IPR013201">
    <property type="entry name" value="Prot_inhib_I29"/>
</dbReference>
<dbReference type="STRING" id="40149.A0A0E0EJE6"/>
<dbReference type="SMART" id="SM00848">
    <property type="entry name" value="Inhibitor_I29"/>
    <property type="match status" value="1"/>
</dbReference>